<dbReference type="RefSeq" id="WP_242328608.1">
    <property type="nucleotide sequence ID" value="NZ_CP071872.1"/>
</dbReference>
<reference evidence="3 4" key="1">
    <citation type="submission" date="2021-03" db="EMBL/GenBank/DDBJ databases">
        <title>Complete genome of Streptomyces formicae strain 1H-GS9 (DSM 100524).</title>
        <authorList>
            <person name="Atanasov K.E."/>
            <person name="Altabella T."/>
            <person name="Ferrer A."/>
        </authorList>
    </citation>
    <scope>NUCLEOTIDE SEQUENCE [LARGE SCALE GENOMIC DNA]</scope>
    <source>
        <strain evidence="3 4">1H-GS9</strain>
    </source>
</reference>
<organism evidence="3 4">
    <name type="scientific">Streptomyces formicae</name>
    <dbReference type="NCBI Taxonomy" id="1616117"/>
    <lineage>
        <taxon>Bacteria</taxon>
        <taxon>Bacillati</taxon>
        <taxon>Actinomycetota</taxon>
        <taxon>Actinomycetes</taxon>
        <taxon>Kitasatosporales</taxon>
        <taxon>Streptomycetaceae</taxon>
        <taxon>Streptomyces</taxon>
    </lineage>
</organism>
<dbReference type="InterPro" id="IPR029058">
    <property type="entry name" value="AB_hydrolase_fold"/>
</dbReference>
<keyword evidence="4" id="KW-1185">Reference proteome</keyword>
<dbReference type="SUPFAM" id="SSF53474">
    <property type="entry name" value="alpha/beta-Hydrolases"/>
    <property type="match status" value="1"/>
</dbReference>
<feature type="region of interest" description="Disordered" evidence="1">
    <location>
        <begin position="1"/>
        <end position="26"/>
    </location>
</feature>
<proteinExistence type="predicted"/>
<feature type="domain" description="PET hydrolase/cutinase-like" evidence="2">
    <location>
        <begin position="112"/>
        <end position="274"/>
    </location>
</feature>
<name>A0ABY3WEL4_9ACTN</name>
<evidence type="ECO:0000259" key="2">
    <source>
        <dbReference type="Pfam" id="PF12740"/>
    </source>
</evidence>
<accession>A0ABY3WEL4</accession>
<evidence type="ECO:0000313" key="3">
    <source>
        <dbReference type="EMBL" id="UNM10125.1"/>
    </source>
</evidence>
<dbReference type="EMBL" id="CP071872">
    <property type="protein sequence ID" value="UNM10125.1"/>
    <property type="molecule type" value="Genomic_DNA"/>
</dbReference>
<dbReference type="InterPro" id="IPR041127">
    <property type="entry name" value="PET_hydrolase/cutinase-like"/>
</dbReference>
<evidence type="ECO:0000256" key="1">
    <source>
        <dbReference type="SAM" id="MobiDB-lite"/>
    </source>
</evidence>
<gene>
    <name evidence="3" type="ORF">J4032_00130</name>
</gene>
<sequence length="336" mass="35816">MTLATSCSSSQPKPTPAGSADISTKPGTAKAAEVNYDLGDTAFAPPGLDGKSVELKAAVTYPRKLDEGRHPMVLMLHGWGDTCQSGDKPVRAQGWPCAKDAKPVDNYLGYSYLAQALAEKGYIVVSVSANGIQAQEKNQGTVARAALLDKHLEMWKKLSTEKGPLAKLKQFSGHVDLNRVGTLGHSRGGGGVLAQALDSHENPTGVHLRAVMAFAPAMNGIDAAKDHLTHLPLSVIAGTCDAMWEDSKIPLAMAAGNPHVEHHDVTGGNHNFFNTVWTPGTGPAFATDDVAVEKRNLSGGRCQSTSDSGTPQQLKPAEQRQIAIRYTTEFFDRYLH</sequence>
<feature type="compositionally biased region" description="Polar residues" evidence="1">
    <location>
        <begin position="1"/>
        <end position="12"/>
    </location>
</feature>
<feature type="compositionally biased region" description="Polar residues" evidence="1">
    <location>
        <begin position="301"/>
        <end position="313"/>
    </location>
</feature>
<protein>
    <recommendedName>
        <fullName evidence="2">PET hydrolase/cutinase-like domain-containing protein</fullName>
    </recommendedName>
</protein>
<dbReference type="Pfam" id="PF12740">
    <property type="entry name" value="PETase"/>
    <property type="match status" value="1"/>
</dbReference>
<dbReference type="Gene3D" id="3.40.50.1820">
    <property type="entry name" value="alpha/beta hydrolase"/>
    <property type="match status" value="1"/>
</dbReference>
<dbReference type="Proteomes" id="UP000828924">
    <property type="component" value="Chromosome"/>
</dbReference>
<feature type="region of interest" description="Disordered" evidence="1">
    <location>
        <begin position="297"/>
        <end position="318"/>
    </location>
</feature>
<evidence type="ECO:0000313" key="4">
    <source>
        <dbReference type="Proteomes" id="UP000828924"/>
    </source>
</evidence>